<dbReference type="PROSITE" id="PS51304">
    <property type="entry name" value="GALECTIN"/>
    <property type="match status" value="1"/>
</dbReference>
<dbReference type="Pfam" id="PF00337">
    <property type="entry name" value="Gal-bind_lectin"/>
    <property type="match status" value="1"/>
</dbReference>
<sequence length="192" mass="21532">MHDGRTMPTLASRANEELKVTSTSTFYPNEGLHKNYSGNKVNWVRPYHQEAQGTKYQWEAARSMEENIEILNLDMKPGNTLKVKGKISADTVGFSINLGCSLRDLAFHFNPASMSLSSSVTPSAPIPGRQNIVATSFFRGCTVKFFIEMLSDKFCVRLPGGYEVYFPNWHSYHKINYISIIGGLKVISLKLS</sequence>
<accession>A0A8D2P524</accession>
<evidence type="ECO:0000256" key="2">
    <source>
        <dbReference type="RuleBase" id="RU102079"/>
    </source>
</evidence>
<dbReference type="GO" id="GO:0030246">
    <property type="term" value="F:carbohydrate binding"/>
    <property type="evidence" value="ECO:0007669"/>
    <property type="project" value="UniProtKB-UniRule"/>
</dbReference>
<evidence type="ECO:0000313" key="5">
    <source>
        <dbReference type="Proteomes" id="UP000694401"/>
    </source>
</evidence>
<dbReference type="Ensembl" id="ENSZLMT00000009775.1">
    <property type="protein sequence ID" value="ENSZLMP00000009510.1"/>
    <property type="gene ID" value="ENSZLMG00000006677.1"/>
</dbReference>
<protein>
    <recommendedName>
        <fullName evidence="2">Galectin</fullName>
    </recommendedName>
</protein>
<reference evidence="4" key="2">
    <citation type="submission" date="2025-09" db="UniProtKB">
        <authorList>
            <consortium name="Ensembl"/>
        </authorList>
    </citation>
    <scope>IDENTIFICATION</scope>
</reference>
<keyword evidence="5" id="KW-1185">Reference proteome</keyword>
<feature type="domain" description="Galectin" evidence="3">
    <location>
        <begin position="67"/>
        <end position="192"/>
    </location>
</feature>
<dbReference type="Proteomes" id="UP000694401">
    <property type="component" value="Unassembled WGS sequence"/>
</dbReference>
<evidence type="ECO:0000256" key="1">
    <source>
        <dbReference type="ARBA" id="ARBA00022734"/>
    </source>
</evidence>
<evidence type="ECO:0000313" key="4">
    <source>
        <dbReference type="Ensembl" id="ENSZLMP00000009510.1"/>
    </source>
</evidence>
<evidence type="ECO:0000259" key="3">
    <source>
        <dbReference type="PROSITE" id="PS51304"/>
    </source>
</evidence>
<dbReference type="SUPFAM" id="SSF49899">
    <property type="entry name" value="Concanavalin A-like lectins/glucanases"/>
    <property type="match status" value="1"/>
</dbReference>
<dbReference type="AlphaFoldDB" id="A0A8D2P524"/>
<dbReference type="SMART" id="SM00908">
    <property type="entry name" value="Gal-bind_lectin"/>
    <property type="match status" value="1"/>
</dbReference>
<keyword evidence="1 2" id="KW-0430">Lectin</keyword>
<dbReference type="InterPro" id="IPR013320">
    <property type="entry name" value="ConA-like_dom_sf"/>
</dbReference>
<organism evidence="4 5">
    <name type="scientific">Zosterops lateralis melanops</name>
    <dbReference type="NCBI Taxonomy" id="1220523"/>
    <lineage>
        <taxon>Eukaryota</taxon>
        <taxon>Metazoa</taxon>
        <taxon>Chordata</taxon>
        <taxon>Craniata</taxon>
        <taxon>Vertebrata</taxon>
        <taxon>Euteleostomi</taxon>
        <taxon>Archelosauria</taxon>
        <taxon>Archosauria</taxon>
        <taxon>Dinosauria</taxon>
        <taxon>Saurischia</taxon>
        <taxon>Theropoda</taxon>
        <taxon>Coelurosauria</taxon>
        <taxon>Aves</taxon>
        <taxon>Neognathae</taxon>
        <taxon>Neoaves</taxon>
        <taxon>Telluraves</taxon>
        <taxon>Australaves</taxon>
        <taxon>Passeriformes</taxon>
        <taxon>Sylvioidea</taxon>
        <taxon>Zosteropidae</taxon>
        <taxon>Zosterops</taxon>
    </lineage>
</organism>
<dbReference type="SMART" id="SM00276">
    <property type="entry name" value="GLECT"/>
    <property type="match status" value="1"/>
</dbReference>
<dbReference type="InterPro" id="IPR001079">
    <property type="entry name" value="Galectin_CRD"/>
</dbReference>
<proteinExistence type="predicted"/>
<name>A0A8D2P524_ZOSLA</name>
<dbReference type="Gene3D" id="2.60.120.200">
    <property type="match status" value="1"/>
</dbReference>
<reference evidence="4" key="1">
    <citation type="submission" date="2025-08" db="UniProtKB">
        <authorList>
            <consortium name="Ensembl"/>
        </authorList>
    </citation>
    <scope>IDENTIFICATION</scope>
</reference>